<feature type="domain" description="Carboxylesterase type B" evidence="4">
    <location>
        <begin position="39"/>
        <end position="519"/>
    </location>
</feature>
<feature type="signal peptide" evidence="3">
    <location>
        <begin position="1"/>
        <end position="21"/>
    </location>
</feature>
<evidence type="ECO:0000259" key="4">
    <source>
        <dbReference type="Pfam" id="PF00135"/>
    </source>
</evidence>
<evidence type="ECO:0000256" key="2">
    <source>
        <dbReference type="ARBA" id="ARBA00022801"/>
    </source>
</evidence>
<dbReference type="InterPro" id="IPR029058">
    <property type="entry name" value="AB_hydrolase_fold"/>
</dbReference>
<sequence length="579" mass="62405">MKGSISLYGLQLLVNSILAVAGPTAVDTANNVTYKGLNRNAIEVFLNISCGQDTGGENRFKPPRLYTPQPGSEIIAQSYGPSCPQPLGDELGAPLVFGNVTDTSEDCLNLNVARPQGARAGDKLPVMVWIHGGSFWSGQNSEITVAPDGMILQSVENGLPIVHVAFNYRLGVFGFARSAALKSEGSENAGLRDQRLAIEWVRDNIEHFGGDQDKVTIAGQSTGGLSVGMQITAYGASKPVAFQQAICESGVLEPGITGNFTTDAMQLLVNYLGCNTTSLDSEETVTCLRGFDKETLMDASLATYIGDTAHNIGDIWFPAVDGDFLPAAPSELIRQGRLANVTAMIGWADNDVSYLTEPSIKTANDTRVFFQTYAPTMTDANVDKLLALYPVSEFQANPEADLSAEFYRAARAFRDIMMTCPPLWYGAHLAAADAGNDVYYYAWNQSLLDPILAYVGYPGLGVMHTSELAYVFGNLSHYDVHGYPFAPVEADHALLRRGSRSWSTFVSTGRPGLEGLETFSGFRPAFDEPDQTYVFVAGGPDEGISALDGLGASPGLAAQRLRERCGFINSPEMIEQLRF</sequence>
<dbReference type="InterPro" id="IPR050654">
    <property type="entry name" value="AChE-related_enzymes"/>
</dbReference>
<gene>
    <name evidence="5" type="ORF">Daus18300_007311</name>
</gene>
<feature type="chain" id="PRO_5044960281" description="Carboxylic ester hydrolase" evidence="3">
    <location>
        <begin position="22"/>
        <end position="579"/>
    </location>
</feature>
<keyword evidence="3" id="KW-0732">Signal</keyword>
<reference evidence="5 6" key="1">
    <citation type="journal article" date="2024" name="IMA Fungus">
        <title>IMA Genome - F19 : A genome assembly and annotation guide to empower mycologists, including annotated draft genome sequences of Ceratocystis pirilliformis, Diaporthe australafricana, Fusarium ophioides, Paecilomyces lecythidis, and Sporothrix stenoceras.</title>
        <authorList>
            <person name="Aylward J."/>
            <person name="Wilson A.M."/>
            <person name="Visagie C.M."/>
            <person name="Spraker J."/>
            <person name="Barnes I."/>
            <person name="Buitendag C."/>
            <person name="Ceriani C."/>
            <person name="Del Mar Angel L."/>
            <person name="du Plessis D."/>
            <person name="Fuchs T."/>
            <person name="Gasser K."/>
            <person name="Kramer D."/>
            <person name="Li W."/>
            <person name="Munsamy K."/>
            <person name="Piso A."/>
            <person name="Price J.L."/>
            <person name="Sonnekus B."/>
            <person name="Thomas C."/>
            <person name="van der Nest A."/>
            <person name="van Dijk A."/>
            <person name="van Heerden A."/>
            <person name="van Vuuren N."/>
            <person name="Yilmaz N."/>
            <person name="Duong T.A."/>
            <person name="van der Merwe N.A."/>
            <person name="Wingfield M.J."/>
            <person name="Wingfield B.D."/>
        </authorList>
    </citation>
    <scope>NUCLEOTIDE SEQUENCE [LARGE SCALE GENOMIC DNA]</scope>
    <source>
        <strain evidence="5 6">CMW 18300</strain>
    </source>
</reference>
<dbReference type="PANTHER" id="PTHR43918">
    <property type="entry name" value="ACETYLCHOLINESTERASE"/>
    <property type="match status" value="1"/>
</dbReference>
<dbReference type="Gene3D" id="3.40.50.1820">
    <property type="entry name" value="alpha/beta hydrolase"/>
    <property type="match status" value="1"/>
</dbReference>
<dbReference type="InterPro" id="IPR002018">
    <property type="entry name" value="CarbesteraseB"/>
</dbReference>
<keyword evidence="2 3" id="KW-0378">Hydrolase</keyword>
<keyword evidence="6" id="KW-1185">Reference proteome</keyword>
<proteinExistence type="inferred from homology"/>
<organism evidence="5 6">
    <name type="scientific">Diaporthe australafricana</name>
    <dbReference type="NCBI Taxonomy" id="127596"/>
    <lineage>
        <taxon>Eukaryota</taxon>
        <taxon>Fungi</taxon>
        <taxon>Dikarya</taxon>
        <taxon>Ascomycota</taxon>
        <taxon>Pezizomycotina</taxon>
        <taxon>Sordariomycetes</taxon>
        <taxon>Sordariomycetidae</taxon>
        <taxon>Diaporthales</taxon>
        <taxon>Diaporthaceae</taxon>
        <taxon>Diaporthe</taxon>
    </lineage>
</organism>
<dbReference type="Proteomes" id="UP001583177">
    <property type="component" value="Unassembled WGS sequence"/>
</dbReference>
<comment type="similarity">
    <text evidence="1 3">Belongs to the type-B carboxylesterase/lipase family.</text>
</comment>
<name>A0ABR3WP72_9PEZI</name>
<dbReference type="EC" id="3.1.1.-" evidence="3"/>
<protein>
    <recommendedName>
        <fullName evidence="3">Carboxylic ester hydrolase</fullName>
        <ecNumber evidence="3">3.1.1.-</ecNumber>
    </recommendedName>
</protein>
<accession>A0ABR3WP72</accession>
<dbReference type="Pfam" id="PF00135">
    <property type="entry name" value="COesterase"/>
    <property type="match status" value="1"/>
</dbReference>
<evidence type="ECO:0000313" key="6">
    <source>
        <dbReference type="Proteomes" id="UP001583177"/>
    </source>
</evidence>
<dbReference type="PROSITE" id="PS00122">
    <property type="entry name" value="CARBOXYLESTERASE_B_1"/>
    <property type="match status" value="1"/>
</dbReference>
<dbReference type="EMBL" id="JAWRVE010000063">
    <property type="protein sequence ID" value="KAL1865184.1"/>
    <property type="molecule type" value="Genomic_DNA"/>
</dbReference>
<dbReference type="PANTHER" id="PTHR43918:SF4">
    <property type="entry name" value="CARBOXYLIC ESTER HYDROLASE"/>
    <property type="match status" value="1"/>
</dbReference>
<dbReference type="InterPro" id="IPR019826">
    <property type="entry name" value="Carboxylesterase_B_AS"/>
</dbReference>
<evidence type="ECO:0000313" key="5">
    <source>
        <dbReference type="EMBL" id="KAL1865184.1"/>
    </source>
</evidence>
<evidence type="ECO:0000256" key="1">
    <source>
        <dbReference type="ARBA" id="ARBA00005964"/>
    </source>
</evidence>
<dbReference type="SUPFAM" id="SSF53474">
    <property type="entry name" value="alpha/beta-Hydrolases"/>
    <property type="match status" value="1"/>
</dbReference>
<evidence type="ECO:0000256" key="3">
    <source>
        <dbReference type="RuleBase" id="RU361235"/>
    </source>
</evidence>
<comment type="caution">
    <text evidence="5">The sequence shown here is derived from an EMBL/GenBank/DDBJ whole genome shotgun (WGS) entry which is preliminary data.</text>
</comment>